<organism evidence="2 3">
    <name type="scientific">Candidatus Sungbacteria bacterium GWC2_49_10</name>
    <dbReference type="NCBI Taxonomy" id="1802263"/>
    <lineage>
        <taxon>Bacteria</taxon>
        <taxon>Candidatus Sungiibacteriota</taxon>
    </lineage>
</organism>
<name>A0A1G2K6G0_9BACT</name>
<evidence type="ECO:0000313" key="3">
    <source>
        <dbReference type="Proteomes" id="UP000177392"/>
    </source>
</evidence>
<sequence length="188" mass="20688">MTFNENCKIDNLIMQYVKVSFSVLAVFLAVVFWVGGIALAHGGPAETGSHSSAMTKMDEMMNGMMADSRNLDCDMLNSDQFMEQGEKLMERMMGGDEEKHERIEQAMEKESQEFHDLIHLMMGRAATGCFTDEEQAHLERRLGVAGVAGGVATDRSSQLPAAFTGLVIGLIIGVVAVKFFFTPRTLKV</sequence>
<keyword evidence="1" id="KW-0812">Transmembrane</keyword>
<dbReference type="AlphaFoldDB" id="A0A1G2K6G0"/>
<evidence type="ECO:0000313" key="2">
    <source>
        <dbReference type="EMBL" id="OGZ94783.1"/>
    </source>
</evidence>
<evidence type="ECO:0000256" key="1">
    <source>
        <dbReference type="SAM" id="Phobius"/>
    </source>
</evidence>
<feature type="transmembrane region" description="Helical" evidence="1">
    <location>
        <begin position="161"/>
        <end position="181"/>
    </location>
</feature>
<comment type="caution">
    <text evidence="2">The sequence shown here is derived from an EMBL/GenBank/DDBJ whole genome shotgun (WGS) entry which is preliminary data.</text>
</comment>
<keyword evidence="1" id="KW-1133">Transmembrane helix</keyword>
<feature type="transmembrane region" description="Helical" evidence="1">
    <location>
        <begin position="21"/>
        <end position="40"/>
    </location>
</feature>
<reference evidence="2 3" key="1">
    <citation type="journal article" date="2016" name="Nat. Commun.">
        <title>Thousands of microbial genomes shed light on interconnected biogeochemical processes in an aquifer system.</title>
        <authorList>
            <person name="Anantharaman K."/>
            <person name="Brown C.T."/>
            <person name="Hug L.A."/>
            <person name="Sharon I."/>
            <person name="Castelle C.J."/>
            <person name="Probst A.J."/>
            <person name="Thomas B.C."/>
            <person name="Singh A."/>
            <person name="Wilkins M.J."/>
            <person name="Karaoz U."/>
            <person name="Brodie E.L."/>
            <person name="Williams K.H."/>
            <person name="Hubbard S.S."/>
            <person name="Banfield J.F."/>
        </authorList>
    </citation>
    <scope>NUCLEOTIDE SEQUENCE [LARGE SCALE GENOMIC DNA]</scope>
</reference>
<protein>
    <submittedName>
        <fullName evidence="2">Uncharacterized protein</fullName>
    </submittedName>
</protein>
<proteinExistence type="predicted"/>
<dbReference type="Proteomes" id="UP000177392">
    <property type="component" value="Unassembled WGS sequence"/>
</dbReference>
<accession>A0A1G2K6G0</accession>
<gene>
    <name evidence="2" type="ORF">A2131_00885</name>
</gene>
<keyword evidence="1" id="KW-0472">Membrane</keyword>
<dbReference type="EMBL" id="MHQB01000002">
    <property type="protein sequence ID" value="OGZ94783.1"/>
    <property type="molecule type" value="Genomic_DNA"/>
</dbReference>